<dbReference type="CDD" id="cd00038">
    <property type="entry name" value="CAP_ED"/>
    <property type="match status" value="1"/>
</dbReference>
<dbReference type="SUPFAM" id="SSF51206">
    <property type="entry name" value="cAMP-binding domain-like"/>
    <property type="match status" value="1"/>
</dbReference>
<dbReference type="Gene3D" id="2.60.120.10">
    <property type="entry name" value="Jelly Rolls"/>
    <property type="match status" value="1"/>
</dbReference>
<dbReference type="Pfam" id="PF00027">
    <property type="entry name" value="cNMP_binding"/>
    <property type="match status" value="1"/>
</dbReference>
<comment type="caution">
    <text evidence="2">The sequence shown here is derived from an EMBL/GenBank/DDBJ whole genome shotgun (WGS) entry which is preliminary data.</text>
</comment>
<feature type="domain" description="Cyclic nucleotide-binding" evidence="1">
    <location>
        <begin position="520"/>
        <end position="623"/>
    </location>
</feature>
<dbReference type="AlphaFoldDB" id="A0A0F9DYR1"/>
<dbReference type="InterPro" id="IPR011989">
    <property type="entry name" value="ARM-like"/>
</dbReference>
<dbReference type="GO" id="GO:0003700">
    <property type="term" value="F:DNA-binding transcription factor activity"/>
    <property type="evidence" value="ECO:0007669"/>
    <property type="project" value="TreeGrafter"/>
</dbReference>
<protein>
    <recommendedName>
        <fullName evidence="1">Cyclic nucleotide-binding domain-containing protein</fullName>
    </recommendedName>
</protein>
<evidence type="ECO:0000259" key="1">
    <source>
        <dbReference type="PROSITE" id="PS50042"/>
    </source>
</evidence>
<dbReference type="InterPro" id="IPR050397">
    <property type="entry name" value="Env_Response_Regulators"/>
</dbReference>
<dbReference type="SMART" id="SM00100">
    <property type="entry name" value="cNMP"/>
    <property type="match status" value="1"/>
</dbReference>
<feature type="non-terminal residue" evidence="2">
    <location>
        <position position="1"/>
    </location>
</feature>
<name>A0A0F9DYR1_9ZZZZ</name>
<dbReference type="InterPro" id="IPR016024">
    <property type="entry name" value="ARM-type_fold"/>
</dbReference>
<dbReference type="InterPro" id="IPR000595">
    <property type="entry name" value="cNMP-bd_dom"/>
</dbReference>
<dbReference type="InterPro" id="IPR018488">
    <property type="entry name" value="cNMP-bd_CS"/>
</dbReference>
<dbReference type="PROSITE" id="PS00889">
    <property type="entry name" value="CNMP_BINDING_2"/>
    <property type="match status" value="1"/>
</dbReference>
<dbReference type="PANTHER" id="PTHR24567:SF74">
    <property type="entry name" value="HTH-TYPE TRANSCRIPTIONAL REGULATOR ARCR"/>
    <property type="match status" value="1"/>
</dbReference>
<dbReference type="SUPFAM" id="SSF48371">
    <property type="entry name" value="ARM repeat"/>
    <property type="match status" value="1"/>
</dbReference>
<gene>
    <name evidence="2" type="ORF">LCGC14_2139580</name>
</gene>
<dbReference type="PRINTS" id="PR00103">
    <property type="entry name" value="CAMPKINASE"/>
</dbReference>
<organism evidence="2">
    <name type="scientific">marine sediment metagenome</name>
    <dbReference type="NCBI Taxonomy" id="412755"/>
    <lineage>
        <taxon>unclassified sequences</taxon>
        <taxon>metagenomes</taxon>
        <taxon>ecological metagenomes</taxon>
    </lineage>
</organism>
<dbReference type="PROSITE" id="PS50042">
    <property type="entry name" value="CNMP_BINDING_3"/>
    <property type="match status" value="1"/>
</dbReference>
<dbReference type="Gene3D" id="1.25.10.10">
    <property type="entry name" value="Leucine-rich Repeat Variant"/>
    <property type="match status" value="1"/>
</dbReference>
<dbReference type="PANTHER" id="PTHR24567">
    <property type="entry name" value="CRP FAMILY TRANSCRIPTIONAL REGULATORY PROTEIN"/>
    <property type="match status" value="1"/>
</dbReference>
<accession>A0A0F9DYR1</accession>
<dbReference type="EMBL" id="LAZR01027029">
    <property type="protein sequence ID" value="KKL66978.1"/>
    <property type="molecule type" value="Genomic_DNA"/>
</dbReference>
<reference evidence="2" key="1">
    <citation type="journal article" date="2015" name="Nature">
        <title>Complex archaea that bridge the gap between prokaryotes and eukaryotes.</title>
        <authorList>
            <person name="Spang A."/>
            <person name="Saw J.H."/>
            <person name="Jorgensen S.L."/>
            <person name="Zaremba-Niedzwiedzka K."/>
            <person name="Martijn J."/>
            <person name="Lind A.E."/>
            <person name="van Eijk R."/>
            <person name="Schleper C."/>
            <person name="Guy L."/>
            <person name="Ettema T.J."/>
        </authorList>
    </citation>
    <scope>NUCLEOTIDE SEQUENCE</scope>
</reference>
<dbReference type="GO" id="GO:0005829">
    <property type="term" value="C:cytosol"/>
    <property type="evidence" value="ECO:0007669"/>
    <property type="project" value="TreeGrafter"/>
</dbReference>
<proteinExistence type="predicted"/>
<dbReference type="InterPro" id="IPR014710">
    <property type="entry name" value="RmlC-like_jellyroll"/>
</dbReference>
<evidence type="ECO:0000313" key="2">
    <source>
        <dbReference type="EMBL" id="KKL66978.1"/>
    </source>
</evidence>
<dbReference type="InterPro" id="IPR018490">
    <property type="entry name" value="cNMP-bd_dom_sf"/>
</dbReference>
<dbReference type="PROSITE" id="PS00888">
    <property type="entry name" value="CNMP_BINDING_1"/>
    <property type="match status" value="1"/>
</dbReference>
<sequence length="653" mass="72889">LDLVSRNMLDLKNMEAEDVGPIFKDKKIEDQLVQKFLSTSGDNCLWYARLLKSLSLKDLDRHILARLSDLDDRTRIRLLGLLSPQAGKEALAVLEGLVDPEKPDLMVAIIKVANRLDPAISAEFDLEAFEASGYPEVKAYAVVGLFQKEPQKYGEMITIWLNEEDIGTVRAGIIAAGESGETEYISRLKEILVSKKDTPILPSALRGLHRLGASDLNDLALPYLSHPLEEVRLAALEVFDIKDDDALKRVIPLLGDPSEQIHVKTKIKIESAPYQNGALLVESINIPQRKIREGLFDLLEALNIKDLDAFRFARSQIESGYTYLAETEGLRQFPEGPVRNLLIDHLDQQKNIKLENTLRVLAAQDGSGQMRIIWRGIFSSDTRQKANSYEALDDLLDAALSKIMVPLLENISLPETLAVGRKHFSLPGFDSDRAAILSYFLAKQDWLTVSLSLSMAGDEDLKGIDPDTLTELTKSENTHLRQVAYSVIEQQKNLSAKKEDHMGPEITISDKILHLKGIEIFEGLSVSELAAVASVTKEAIYPPGEIVIKEGDSGETMYLVISGEVSVLKSQGEDHEIELDRIGGGDYFGEMALFEDTERSATIRTEQESRCLVLHKQEFKEIVREYPQIALHICKILGGRIRKLHEKIQGHVV</sequence>